<name>A0A142JN07_9BURK</name>
<gene>
    <name evidence="1" type="ORF">A2G96_17925</name>
</gene>
<reference evidence="1 2" key="1">
    <citation type="submission" date="2016-03" db="EMBL/GenBank/DDBJ databases">
        <title>Complete genome sequence of a novel chlorpyrifos degrading bacterium, Cupriavidus nantongensis sp. X1.</title>
        <authorList>
            <person name="Fang L."/>
        </authorList>
    </citation>
    <scope>NUCLEOTIDE SEQUENCE [LARGE SCALE GENOMIC DNA]</scope>
    <source>
        <strain evidence="1 2">X1</strain>
    </source>
</reference>
<organism evidence="1 2">
    <name type="scientific">Cupriavidus nantongensis</name>
    <dbReference type="NCBI Taxonomy" id="1796606"/>
    <lineage>
        <taxon>Bacteria</taxon>
        <taxon>Pseudomonadati</taxon>
        <taxon>Pseudomonadota</taxon>
        <taxon>Betaproteobacteria</taxon>
        <taxon>Burkholderiales</taxon>
        <taxon>Burkholderiaceae</taxon>
        <taxon>Cupriavidus</taxon>
    </lineage>
</organism>
<protein>
    <submittedName>
        <fullName evidence="1">Uncharacterized protein</fullName>
    </submittedName>
</protein>
<evidence type="ECO:0000313" key="2">
    <source>
        <dbReference type="Proteomes" id="UP000075238"/>
    </source>
</evidence>
<accession>A0A142JN07</accession>
<dbReference type="EMBL" id="CP014844">
    <property type="protein sequence ID" value="AMR79469.1"/>
    <property type="molecule type" value="Genomic_DNA"/>
</dbReference>
<proteinExistence type="predicted"/>
<keyword evidence="2" id="KW-1185">Reference proteome</keyword>
<sequence length="158" mass="18683">MTRTIEHADIIDIREITDRVDELRDELQTAMDENEEGHDFETLEEYRAAVRKDVSAAHCHKLYEEERELTELEDILDELRGCGGDHQWEGDWYPLMLIADDHFQDFAQQEAEDCGLIDSSAKWPHTCIDWERAARELRMDYSAVSVTIDGDIREYWYR</sequence>
<dbReference type="Proteomes" id="UP000075238">
    <property type="component" value="Chromosome 1"/>
</dbReference>
<dbReference type="AlphaFoldDB" id="A0A142JN07"/>
<dbReference type="RefSeq" id="WP_062801434.1">
    <property type="nucleotide sequence ID" value="NZ_CP014844.1"/>
</dbReference>
<dbReference type="OrthoDB" id="944647at2"/>
<evidence type="ECO:0000313" key="1">
    <source>
        <dbReference type="EMBL" id="AMR79469.1"/>
    </source>
</evidence>
<dbReference type="KEGG" id="cnan:A2G96_17925"/>